<feature type="transmembrane region" description="Helical" evidence="2">
    <location>
        <begin position="417"/>
        <end position="443"/>
    </location>
</feature>
<feature type="compositionally biased region" description="Basic and acidic residues" evidence="1">
    <location>
        <begin position="70"/>
        <end position="79"/>
    </location>
</feature>
<dbReference type="AlphaFoldDB" id="E4Y537"/>
<evidence type="ECO:0000256" key="1">
    <source>
        <dbReference type="SAM" id="MobiDB-lite"/>
    </source>
</evidence>
<feature type="transmembrane region" description="Helical" evidence="2">
    <location>
        <begin position="359"/>
        <end position="383"/>
    </location>
</feature>
<keyword evidence="2" id="KW-0812">Transmembrane</keyword>
<feature type="region of interest" description="Disordered" evidence="1">
    <location>
        <begin position="199"/>
        <end position="333"/>
    </location>
</feature>
<feature type="compositionally biased region" description="Basic residues" evidence="1">
    <location>
        <begin position="302"/>
        <end position="318"/>
    </location>
</feature>
<evidence type="ECO:0000313" key="3">
    <source>
        <dbReference type="EMBL" id="CBY30785.1"/>
    </source>
</evidence>
<gene>
    <name evidence="3" type="ORF">GSOID_T00018675001</name>
</gene>
<sequence length="473" mass="54168">MTSSILTGKRKPASTIRKDPISVFWLHFRNFFTVDSDNNVVTFWPHEEMKKRLTDEPQLLTETDPETEEEQRQEVRGDDQEVDLDNPENLGYGTEDDAEWQDEDEQRYVQNRSSVKQVVRQKETVHSIQLTEENSSSTPDTMVEGPVLNPLPAVFPRQTSSLVPTPVSRGNDLVDEVFSDQPGDPESLFVYSETKQTKKHKSKNLLKFQSPPPPPPSGDEIAIEMEKTATMQKPVDRLRIKSTRSRHPSSTTNGNVDSRRKHESCSSSDIESVTRIVFKPPHTSTDINQNRSQPPQSLPGMKHVKPPPKRPKRNRKPKKSEASTAQPNTQKEPGLLSKFMGQAWYYDTKISWYSFHGKGAGWILVLFPFIVLFGPFLMSCYIFNLHHRSRKCWHECWKVDLKYDWFNCKGKGTGWSLLLIILYIILSPLLIVFTIVTFLGLIICSVGQDSRQLSPIQRKQKDSEKPKNPFTTS</sequence>
<accession>E4Y537</accession>
<dbReference type="Proteomes" id="UP000011014">
    <property type="component" value="Unassembled WGS sequence"/>
</dbReference>
<reference evidence="3" key="1">
    <citation type="journal article" date="2010" name="Science">
        <title>Plasticity of animal genome architecture unmasked by rapid evolution of a pelagic tunicate.</title>
        <authorList>
            <person name="Denoeud F."/>
            <person name="Henriet S."/>
            <person name="Mungpakdee S."/>
            <person name="Aury J.M."/>
            <person name="Da Silva C."/>
            <person name="Brinkmann H."/>
            <person name="Mikhaleva J."/>
            <person name="Olsen L.C."/>
            <person name="Jubin C."/>
            <person name="Canestro C."/>
            <person name="Bouquet J.M."/>
            <person name="Danks G."/>
            <person name="Poulain J."/>
            <person name="Campsteijn C."/>
            <person name="Adamski M."/>
            <person name="Cross I."/>
            <person name="Yadetie F."/>
            <person name="Muffato M."/>
            <person name="Louis A."/>
            <person name="Butcher S."/>
            <person name="Tsagkogeorga G."/>
            <person name="Konrad A."/>
            <person name="Singh S."/>
            <person name="Jensen M.F."/>
            <person name="Cong E.H."/>
            <person name="Eikeseth-Otteraa H."/>
            <person name="Noel B."/>
            <person name="Anthouard V."/>
            <person name="Porcel B.M."/>
            <person name="Kachouri-Lafond R."/>
            <person name="Nishino A."/>
            <person name="Ugolini M."/>
            <person name="Chourrout P."/>
            <person name="Nishida H."/>
            <person name="Aasland R."/>
            <person name="Huzurbazar S."/>
            <person name="Westhof E."/>
            <person name="Delsuc F."/>
            <person name="Lehrach H."/>
            <person name="Reinhardt R."/>
            <person name="Weissenbach J."/>
            <person name="Roy S.W."/>
            <person name="Artiguenave F."/>
            <person name="Postlethwait J.H."/>
            <person name="Manak J.R."/>
            <person name="Thompson E.M."/>
            <person name="Jaillon O."/>
            <person name="Du Pasquier L."/>
            <person name="Boudinot P."/>
            <person name="Liberles D.A."/>
            <person name="Volff J.N."/>
            <person name="Philippe H."/>
            <person name="Lenhard B."/>
            <person name="Roest Crollius H."/>
            <person name="Wincker P."/>
            <person name="Chourrout D."/>
        </authorList>
    </citation>
    <scope>NUCLEOTIDE SEQUENCE [LARGE SCALE GENOMIC DNA]</scope>
</reference>
<feature type="compositionally biased region" description="Polar residues" evidence="1">
    <location>
        <begin position="322"/>
        <end position="331"/>
    </location>
</feature>
<dbReference type="EMBL" id="FN654283">
    <property type="protein sequence ID" value="CBY30785.1"/>
    <property type="molecule type" value="Genomic_DNA"/>
</dbReference>
<organism evidence="3">
    <name type="scientific">Oikopleura dioica</name>
    <name type="common">Tunicate</name>
    <dbReference type="NCBI Taxonomy" id="34765"/>
    <lineage>
        <taxon>Eukaryota</taxon>
        <taxon>Metazoa</taxon>
        <taxon>Chordata</taxon>
        <taxon>Tunicata</taxon>
        <taxon>Appendicularia</taxon>
        <taxon>Copelata</taxon>
        <taxon>Oikopleuridae</taxon>
        <taxon>Oikopleura</taxon>
    </lineage>
</organism>
<proteinExistence type="predicted"/>
<keyword evidence="2" id="KW-1133">Transmembrane helix</keyword>
<keyword evidence="2" id="KW-0472">Membrane</keyword>
<feature type="compositionally biased region" description="Polar residues" evidence="1">
    <location>
        <begin position="282"/>
        <end position="295"/>
    </location>
</feature>
<feature type="region of interest" description="Disordered" evidence="1">
    <location>
        <begin position="54"/>
        <end position="104"/>
    </location>
</feature>
<feature type="compositionally biased region" description="Acidic residues" evidence="1">
    <location>
        <begin position="94"/>
        <end position="104"/>
    </location>
</feature>
<name>E4Y537_OIKDI</name>
<evidence type="ECO:0000256" key="2">
    <source>
        <dbReference type="SAM" id="Phobius"/>
    </source>
</evidence>
<protein>
    <submittedName>
        <fullName evidence="3">Uncharacterized protein</fullName>
    </submittedName>
</protein>